<dbReference type="Gene3D" id="1.10.3210.10">
    <property type="entry name" value="Hypothetical protein af1432"/>
    <property type="match status" value="1"/>
</dbReference>
<dbReference type="OrthoDB" id="9804751at2"/>
<reference evidence="2 3" key="1">
    <citation type="submission" date="2017-02" db="EMBL/GenBank/DDBJ databases">
        <title>Pseudoalteromonas ulvae TC14 Genome.</title>
        <authorList>
            <person name="Molmeret M."/>
        </authorList>
    </citation>
    <scope>NUCLEOTIDE SEQUENCE [LARGE SCALE GENOMIC DNA]</scope>
    <source>
        <strain evidence="2">TC14</strain>
    </source>
</reference>
<protein>
    <submittedName>
        <fullName evidence="2">Diguanylate phosphodiesterase</fullName>
    </submittedName>
</protein>
<dbReference type="InterPro" id="IPR013976">
    <property type="entry name" value="HDOD"/>
</dbReference>
<dbReference type="RefSeq" id="WP_086744729.1">
    <property type="nucleotide sequence ID" value="NZ_MWPV01000004.1"/>
</dbReference>
<dbReference type="InterPro" id="IPR014408">
    <property type="entry name" value="dGMP_Pdiesterase_EAL/HD-GYP"/>
</dbReference>
<proteinExistence type="predicted"/>
<dbReference type="InterPro" id="IPR035919">
    <property type="entry name" value="EAL_sf"/>
</dbReference>
<dbReference type="PANTHER" id="PTHR33525:SF4">
    <property type="entry name" value="CYCLIC DI-GMP PHOSPHODIESTERASE CDGJ"/>
    <property type="match status" value="1"/>
</dbReference>
<dbReference type="Gene3D" id="3.20.20.450">
    <property type="entry name" value="EAL domain"/>
    <property type="match status" value="1"/>
</dbReference>
<dbReference type="PROSITE" id="PS51833">
    <property type="entry name" value="HDOD"/>
    <property type="match status" value="1"/>
</dbReference>
<evidence type="ECO:0000313" key="3">
    <source>
        <dbReference type="Proteomes" id="UP000194841"/>
    </source>
</evidence>
<keyword evidence="3" id="KW-1185">Reference proteome</keyword>
<organism evidence="2 3">
    <name type="scientific">Pseudoalteromonas ulvae</name>
    <dbReference type="NCBI Taxonomy" id="107327"/>
    <lineage>
        <taxon>Bacteria</taxon>
        <taxon>Pseudomonadati</taxon>
        <taxon>Pseudomonadota</taxon>
        <taxon>Gammaproteobacteria</taxon>
        <taxon>Alteromonadales</taxon>
        <taxon>Pseudoalteromonadaceae</taxon>
        <taxon>Pseudoalteromonas</taxon>
    </lineage>
</organism>
<dbReference type="Pfam" id="PF08668">
    <property type="entry name" value="HDOD"/>
    <property type="match status" value="1"/>
</dbReference>
<evidence type="ECO:0000259" key="1">
    <source>
        <dbReference type="PROSITE" id="PS51833"/>
    </source>
</evidence>
<sequence>MENPLTEHSPAIDQQFIARQAIFSADRQTYAYELLYRDSASNFFPSHLTDDQATGRMFFDALLLHGIDKLTNNHRAFINLSTSGLILELPHLVSPKQAVIEIVERTDEVEKVCGYVEQMRNKGYIFALDDYDGDKKWQPLLSQVNYIKLEVEVPLMRTLLQVKRLKREYPHAKIVVERIEDYQTFTELVSVGVDLYQGYFFAKPEMMNLKNITPLKLVVIDLMKLVLRDSLDFSEVQSKVAKDISLSARVLKMANGACKSAKSSISSLSQAIIYLGEDLIRQFITVLALSELGQDKPSELTKLGLTRARFIADMLEEHGDEVMSTGYLVGLVSVLDAILDKSIAEICEEFLLSEECRSALLDHNGPIGKMLMLAKAIEVDDHELMIAAFLPQKPSFRHIGKTYVSALLYADDTLSFIS</sequence>
<evidence type="ECO:0000313" key="2">
    <source>
        <dbReference type="EMBL" id="OUL57271.1"/>
    </source>
</evidence>
<dbReference type="AlphaFoldDB" id="A0A244CNR0"/>
<dbReference type="EMBL" id="MWPV01000004">
    <property type="protein sequence ID" value="OUL57271.1"/>
    <property type="molecule type" value="Genomic_DNA"/>
</dbReference>
<dbReference type="InterPro" id="IPR052340">
    <property type="entry name" value="RNase_Y/CdgJ"/>
</dbReference>
<dbReference type="SUPFAM" id="SSF141868">
    <property type="entry name" value="EAL domain-like"/>
    <property type="match status" value="1"/>
</dbReference>
<comment type="caution">
    <text evidence="2">The sequence shown here is derived from an EMBL/GenBank/DDBJ whole genome shotgun (WGS) entry which is preliminary data.</text>
</comment>
<dbReference type="PANTHER" id="PTHR33525">
    <property type="match status" value="1"/>
</dbReference>
<dbReference type="Proteomes" id="UP000194841">
    <property type="component" value="Unassembled WGS sequence"/>
</dbReference>
<accession>A0A244CNR0</accession>
<dbReference type="PIRSF" id="PIRSF003180">
    <property type="entry name" value="DiGMPpdiest_YuxH"/>
    <property type="match status" value="1"/>
</dbReference>
<dbReference type="SUPFAM" id="SSF109604">
    <property type="entry name" value="HD-domain/PDEase-like"/>
    <property type="match status" value="1"/>
</dbReference>
<feature type="domain" description="HDOD" evidence="1">
    <location>
        <begin position="212"/>
        <end position="398"/>
    </location>
</feature>
<gene>
    <name evidence="2" type="ORF">B1199_13980</name>
</gene>
<name>A0A244CNR0_PSEDV</name>